<name>A0AA86RHI7_9EUKA</name>
<dbReference type="EMBL" id="CAXDID020000487">
    <property type="protein sequence ID" value="CAL6096592.1"/>
    <property type="molecule type" value="Genomic_DNA"/>
</dbReference>
<evidence type="ECO:0000313" key="9">
    <source>
        <dbReference type="Proteomes" id="UP001642409"/>
    </source>
</evidence>
<proteinExistence type="predicted"/>
<dbReference type="Gene3D" id="3.40.50.300">
    <property type="entry name" value="P-loop containing nucleotide triphosphate hydrolases"/>
    <property type="match status" value="1"/>
</dbReference>
<evidence type="ECO:0000313" key="8">
    <source>
        <dbReference type="EMBL" id="CAL6096592.1"/>
    </source>
</evidence>
<dbReference type="Pfam" id="PF13238">
    <property type="entry name" value="AAA_18"/>
    <property type="match status" value="1"/>
</dbReference>
<evidence type="ECO:0000313" key="6">
    <source>
        <dbReference type="EMBL" id="CAL6053618.1"/>
    </source>
</evidence>
<keyword evidence="9" id="KW-1185">Reference proteome</keyword>
<evidence type="ECO:0000313" key="2">
    <source>
        <dbReference type="EMBL" id="CAI9916202.1"/>
    </source>
</evidence>
<dbReference type="EMBL" id="CAXDID020000242">
    <property type="protein sequence ID" value="CAL6062951.1"/>
    <property type="molecule type" value="Genomic_DNA"/>
</dbReference>
<dbReference type="EMBL" id="CATOUU010000085">
    <property type="protein sequence ID" value="CAI9915946.1"/>
    <property type="molecule type" value="Genomic_DNA"/>
</dbReference>
<evidence type="ECO:0000313" key="7">
    <source>
        <dbReference type="EMBL" id="CAL6062951.1"/>
    </source>
</evidence>
<evidence type="ECO:0000313" key="1">
    <source>
        <dbReference type="EMBL" id="CAI9915946.1"/>
    </source>
</evidence>
<keyword evidence="4" id="KW-0808">Transferase</keyword>
<organism evidence="4">
    <name type="scientific">Hexamita inflata</name>
    <dbReference type="NCBI Taxonomy" id="28002"/>
    <lineage>
        <taxon>Eukaryota</taxon>
        <taxon>Metamonada</taxon>
        <taxon>Diplomonadida</taxon>
        <taxon>Hexamitidae</taxon>
        <taxon>Hexamitinae</taxon>
        <taxon>Hexamita</taxon>
    </lineage>
</organism>
<evidence type="ECO:0000313" key="3">
    <source>
        <dbReference type="EMBL" id="CAI9939746.1"/>
    </source>
</evidence>
<dbReference type="EMBL" id="CATOUU010000667">
    <property type="protein sequence ID" value="CAI9939746.1"/>
    <property type="molecule type" value="Genomic_DNA"/>
</dbReference>
<dbReference type="EMBL" id="CATOUU010001104">
    <property type="protein sequence ID" value="CAI9972184.1"/>
    <property type="molecule type" value="Genomic_DNA"/>
</dbReference>
<comment type="caution">
    <text evidence="4">The sequence shown here is derived from an EMBL/GenBank/DDBJ whole genome shotgun (WGS) entry which is preliminary data.</text>
</comment>
<dbReference type="EMBL" id="CAXDID020000139">
    <property type="protein sequence ID" value="CAL6038316.1"/>
    <property type="molecule type" value="Genomic_DNA"/>
</dbReference>
<keyword evidence="4" id="KW-0418">Kinase</keyword>
<dbReference type="InterPro" id="IPR027417">
    <property type="entry name" value="P-loop_NTPase"/>
</dbReference>
<dbReference type="AlphaFoldDB" id="A0AA86RHI7"/>
<dbReference type="EMBL" id="CAXDID020000197">
    <property type="protein sequence ID" value="CAL6053618.1"/>
    <property type="molecule type" value="Genomic_DNA"/>
</dbReference>
<protein>
    <submittedName>
        <fullName evidence="4">Nucleoside/nucleotide kinase</fullName>
    </submittedName>
    <submittedName>
        <fullName evidence="5">Nucleoside/nucleotide_kinase</fullName>
    </submittedName>
</protein>
<dbReference type="Proteomes" id="UP001642409">
    <property type="component" value="Unassembled WGS sequence"/>
</dbReference>
<reference evidence="4" key="1">
    <citation type="submission" date="2023-06" db="EMBL/GenBank/DDBJ databases">
        <authorList>
            <person name="Kurt Z."/>
        </authorList>
    </citation>
    <scope>NUCLEOTIDE SEQUENCE</scope>
</reference>
<accession>A0AA86RHI7</accession>
<evidence type="ECO:0000313" key="4">
    <source>
        <dbReference type="EMBL" id="CAI9972184.1"/>
    </source>
</evidence>
<dbReference type="SUPFAM" id="SSF52540">
    <property type="entry name" value="P-loop containing nucleoside triphosphate hydrolases"/>
    <property type="match status" value="1"/>
</dbReference>
<dbReference type="EMBL" id="CATOUU010000094">
    <property type="protein sequence ID" value="CAI9916202.1"/>
    <property type="molecule type" value="Genomic_DNA"/>
</dbReference>
<gene>
    <name evidence="3" type="ORF">HINF_LOCUS27391</name>
    <name evidence="1" type="ORF">HINF_LOCUS3591</name>
    <name evidence="5" type="ORF">HINF_LOCUS37308</name>
    <name evidence="2" type="ORF">HINF_LOCUS3847</name>
    <name evidence="6" type="ORF">HINF_LOCUS45474</name>
    <name evidence="7" type="ORF">HINF_LOCUS50516</name>
    <name evidence="4" type="ORF">HINF_LOCUS59829</name>
    <name evidence="8" type="ORF">HINF_LOCUS68502</name>
</gene>
<evidence type="ECO:0000313" key="5">
    <source>
        <dbReference type="EMBL" id="CAL6038316.1"/>
    </source>
</evidence>
<sequence length="189" mass="22182">MKIICLEGCHGVGKTTLINDLQLAGEIVLDEMFVDMPSFSIIAPQSLTMETIWIAKWFNRLLQLYNTHKGKILYADRSPYSAIYYSKSTPEEQQILKQLIETQILEMNKVGIQITTVCLDVQPELLWKRILTRLEFEPMRKQYNEDSRAWMDKTNNWYQTFTWDFILDNSEAVVPPRKILEKVLQTICK</sequence>
<reference evidence="5 9" key="2">
    <citation type="submission" date="2024-07" db="EMBL/GenBank/DDBJ databases">
        <authorList>
            <person name="Akdeniz Z."/>
        </authorList>
    </citation>
    <scope>NUCLEOTIDE SEQUENCE [LARGE SCALE GENOMIC DNA]</scope>
</reference>
<dbReference type="GO" id="GO:0016301">
    <property type="term" value="F:kinase activity"/>
    <property type="evidence" value="ECO:0007669"/>
    <property type="project" value="UniProtKB-KW"/>
</dbReference>